<name>A0A2U7N2E5_9CAUD</name>
<protein>
    <recommendedName>
        <fullName evidence="4">Terminase small subunit</fullName>
    </recommendedName>
</protein>
<accession>A0A2U7N2E5</accession>
<proteinExistence type="predicted"/>
<dbReference type="Proteomes" id="UP000248142">
    <property type="component" value="Segment"/>
</dbReference>
<keyword evidence="3" id="KW-1185">Reference proteome</keyword>
<sequence>MTAKETKRRGPGRPTLTPEQKQQRAAQRELEKLEAEMKANAGDDLLDDLLGTAPAQDAPERVHQDDALGPVSANWLAQVFGFDRMTVKKRLVEGGCPIVMRKKGAPLYNVFDAAAYLVKPKINIAAYVRGLRPQDLPPSLSQAYWDAQLKRQKWEENARNLWRSEDVLEVFGDLSMMLKTTITLWVEEVDRIEGLTQAQRDLITENSDNLLARIHKLMVEQPRLRNTPSSVSELDDHDNDSQPEGGAE</sequence>
<evidence type="ECO:0008006" key="4">
    <source>
        <dbReference type="Google" id="ProtNLM"/>
    </source>
</evidence>
<gene>
    <name evidence="2" type="ORF">PspYZU01_50</name>
</gene>
<evidence type="ECO:0000313" key="3">
    <source>
        <dbReference type="Proteomes" id="UP000248142"/>
    </source>
</evidence>
<evidence type="ECO:0000313" key="2">
    <source>
        <dbReference type="EMBL" id="ASD51935.1"/>
    </source>
</evidence>
<feature type="region of interest" description="Disordered" evidence="1">
    <location>
        <begin position="225"/>
        <end position="248"/>
    </location>
</feature>
<feature type="compositionally biased region" description="Basic residues" evidence="1">
    <location>
        <begin position="1"/>
        <end position="11"/>
    </location>
</feature>
<feature type="region of interest" description="Disordered" evidence="1">
    <location>
        <begin position="1"/>
        <end position="29"/>
    </location>
</feature>
<reference evidence="2 3" key="1">
    <citation type="submission" date="2017-04" db="EMBL/GenBank/DDBJ databases">
        <title>Isolation of lytic bacteriophages infecting Pseudomonas strains for biocontrol of fish and shrimp spoilage during chilled storage.</title>
        <authorList>
            <person name="Yang Z."/>
            <person name="Tao X."/>
            <person name="Gao L."/>
            <person name="Rao S."/>
        </authorList>
    </citation>
    <scope>NUCLEOTIDE SEQUENCE [LARGE SCALE GENOMIC DNA]</scope>
</reference>
<organism evidence="2 3">
    <name type="scientific">Pseudomonas phage PspYZU01</name>
    <dbReference type="NCBI Taxonomy" id="1983555"/>
    <lineage>
        <taxon>Viruses</taxon>
        <taxon>Duplodnaviria</taxon>
        <taxon>Heunggongvirae</taxon>
        <taxon>Uroviricota</taxon>
        <taxon>Caudoviricetes</taxon>
        <taxon>Casjensviridae</taxon>
        <taxon>Phobosvirus</taxon>
        <taxon>Phobosvirus PspYZU01</taxon>
    </lineage>
</organism>
<evidence type="ECO:0000256" key="1">
    <source>
        <dbReference type="SAM" id="MobiDB-lite"/>
    </source>
</evidence>
<dbReference type="EMBL" id="KY971609">
    <property type="protein sequence ID" value="ASD51935.1"/>
    <property type="molecule type" value="Genomic_DNA"/>
</dbReference>